<dbReference type="HOGENOM" id="CLU_272585_0_0_9"/>
<evidence type="ECO:0000256" key="6">
    <source>
        <dbReference type="SAM" id="Phobius"/>
    </source>
</evidence>
<evidence type="ECO:0000259" key="8">
    <source>
        <dbReference type="Pfam" id="PF17883"/>
    </source>
</evidence>
<evidence type="ECO:0000256" key="1">
    <source>
        <dbReference type="ARBA" id="ARBA00022512"/>
    </source>
</evidence>
<feature type="domain" description="MBG" evidence="8">
    <location>
        <begin position="984"/>
        <end position="1071"/>
    </location>
</feature>
<dbReference type="KEGG" id="lho:LOOC260_117890"/>
<evidence type="ECO:0000256" key="2">
    <source>
        <dbReference type="ARBA" id="ARBA00022525"/>
    </source>
</evidence>
<evidence type="ECO:0000256" key="3">
    <source>
        <dbReference type="ARBA" id="ARBA00022729"/>
    </source>
</evidence>
<dbReference type="InterPro" id="IPR013783">
    <property type="entry name" value="Ig-like_fold"/>
</dbReference>
<dbReference type="NCBIfam" id="TIGR01167">
    <property type="entry name" value="LPXTG_anchor"/>
    <property type="match status" value="1"/>
</dbReference>
<feature type="compositionally biased region" description="Low complexity" evidence="5">
    <location>
        <begin position="136"/>
        <end position="165"/>
    </location>
</feature>
<dbReference type="Pfam" id="PF19258">
    <property type="entry name" value="KxYKxGKxW_sig"/>
    <property type="match status" value="1"/>
</dbReference>
<evidence type="ECO:0000313" key="10">
    <source>
        <dbReference type="Proteomes" id="UP000031620"/>
    </source>
</evidence>
<keyword evidence="1" id="KW-0134">Cell wall</keyword>
<dbReference type="Proteomes" id="UP000031620">
    <property type="component" value="Chromosome"/>
</dbReference>
<dbReference type="Gene3D" id="3.10.20.320">
    <property type="entry name" value="Putative peptidoglycan bound protein (lpxtg motif)"/>
    <property type="match status" value="1"/>
</dbReference>
<dbReference type="InterPro" id="IPR041277">
    <property type="entry name" value="MBG_Lactobacillales"/>
</dbReference>
<feature type="domain" description="MBG" evidence="8">
    <location>
        <begin position="891"/>
        <end position="980"/>
    </location>
</feature>
<protein>
    <submittedName>
        <fullName evidence="9">LPXTG-motif cell wall anchor domain protein</fullName>
    </submittedName>
</protein>
<reference evidence="9 10" key="1">
    <citation type="submission" date="2014-11" db="EMBL/GenBank/DDBJ databases">
        <title>Complete genome sequence and analysis of Lactobacillus hokkaidonensis LOOC260T.</title>
        <authorList>
            <person name="Tanizawa Y."/>
            <person name="Tohno M."/>
            <person name="Kaminuma E."/>
            <person name="Nakamura Y."/>
            <person name="Arita M."/>
        </authorList>
    </citation>
    <scope>NUCLEOTIDE SEQUENCE [LARGE SCALE GENOMIC DNA]</scope>
    <source>
        <strain evidence="9 10">LOOC260</strain>
    </source>
</reference>
<name>A0A0A1GWA9_9LACO</name>
<dbReference type="InterPro" id="IPR022263">
    <property type="entry name" value="KxYKxGKxW"/>
</dbReference>
<dbReference type="Gene3D" id="2.60.40.10">
    <property type="entry name" value="Immunoglobulins"/>
    <property type="match status" value="1"/>
</dbReference>
<proteinExistence type="predicted"/>
<feature type="domain" description="MBG" evidence="8">
    <location>
        <begin position="706"/>
        <end position="794"/>
    </location>
</feature>
<feature type="transmembrane region" description="Helical" evidence="6">
    <location>
        <begin position="1153"/>
        <end position="1172"/>
    </location>
</feature>
<sequence length="1184" mass="123981">MKNLKKLSSKRSLVNLGHVTSTRYKMYKSGRFWVFAGMTSFVLLIGGGTVKADTVASNNSGTTVAVSASSAGADNNRVVLAATNSSGSSKATPAVSNDDSASTTPQTADSDNQSIVHASSGANQESNNATSALTPTNSATSTSVVNQSSVSNQSTAPSTAAAITTRDADVTESSSVGVTDPEISVAEDELWSGLSSMQVNLTLNYSDTVNIPKGTRIVLHFTNPGIIDWSTLAAVTLPKYLTQTIDAATGTVTLVYNNAILDQSGQLGISYIAKVANPAGTNYGKTYMNATLITPDNQTVDFTAPADPITVNDLTSSGASVITTYWPGGENYGATGAATLLNDTNTPQPTGQPSVDSYGNNDDIISVGSFTNNGSTLPAMVDLNLNWTSDWASQLMQLNTSSEMSNYINADGTFNYDSSNSVDSGFFATTIKVNGNLKLTTADIHLYLPDTGEDVTNDYYIEELGDGVFGIMLKTNTAITSVAAEYPRTVIYLTPEVTGALATEPTDGTTDPNATSSIVANVIWYPSDAPTGYYVQNKTTLVPTWSPNAYSTSFVPKISGFGDQTVVSGQSITTATLLRGVTASDVEDGDLTSKLSIVDLGGLDLANPTAGTYQVEVEVTDSDGNVTTATATITVHNLASYNIIEKFQDANGKTIAPDESTTMAEGDFKEFTAPVITGYTFVSVSPSADVIATQDETLIFTYDQNAVVTLSGTDGKVYDGTSGSIDVSKYQVILPDGINYELQSGDLQFSSTNPIVVGTYGVKISAQGLANMQAATTGYNLSVGEDNAEYSITPAPVSAVLSGTDSKVYDGKVGTINPSKYTITLSNGESYSLTAADLQFVESDPSTVGTYHVELSAQGLADLNSLSGNYVYTQTSVTGRGTYSITPAPVSAVLSGTDSKVYDGKVGTINPSKYTITLSNGESYSLTAADLQFVESDPSTVGTYHVELSAQGLANLNSLSGNYVYTQTSVTGRGTYHITPAPVSAVLSGTDSKVYDGKVGTINPSKYTITLSNGESYSLTAADLQFVESDPSTVGTYHVELSAQGLANLNKIDGNYTYTTNTITGQGMYKILPNSTSETTKPSNPANSNGNSTGTNVGVAQTNSSNQASVKVQHGTPTITRGGTVNQLRSTSIKRVQKLQTNKLPQTNEQSQSILTIVGLALAGLLFNLFGIRKKKSGQANRKD</sequence>
<evidence type="ECO:0000259" key="7">
    <source>
        <dbReference type="Pfam" id="PF00746"/>
    </source>
</evidence>
<dbReference type="NCBIfam" id="TIGR03715">
    <property type="entry name" value="KxYKxGKxW"/>
    <property type="match status" value="1"/>
</dbReference>
<keyword evidence="6" id="KW-0472">Membrane</keyword>
<gene>
    <name evidence="9" type="ORF">LOOC260_117890</name>
</gene>
<organism evidence="9 10">
    <name type="scientific">Paucilactobacillus hokkaidonensis JCM 18461</name>
    <dbReference type="NCBI Taxonomy" id="1291742"/>
    <lineage>
        <taxon>Bacteria</taxon>
        <taxon>Bacillati</taxon>
        <taxon>Bacillota</taxon>
        <taxon>Bacilli</taxon>
        <taxon>Lactobacillales</taxon>
        <taxon>Lactobacillaceae</taxon>
        <taxon>Paucilactobacillus</taxon>
    </lineage>
</organism>
<evidence type="ECO:0000313" key="9">
    <source>
        <dbReference type="EMBL" id="BAP86295.1"/>
    </source>
</evidence>
<feature type="region of interest" description="Disordered" evidence="5">
    <location>
        <begin position="1073"/>
        <end position="1108"/>
    </location>
</feature>
<dbReference type="AlphaFoldDB" id="A0A0A1GWA9"/>
<dbReference type="EMBL" id="AP014680">
    <property type="protein sequence ID" value="BAP86295.1"/>
    <property type="molecule type" value="Genomic_DNA"/>
</dbReference>
<dbReference type="RefSeq" id="WP_041094350.1">
    <property type="nucleotide sequence ID" value="NZ_AP014680.1"/>
</dbReference>
<dbReference type="InterPro" id="IPR019931">
    <property type="entry name" value="LPXTG_anchor"/>
</dbReference>
<feature type="compositionally biased region" description="Low complexity" evidence="5">
    <location>
        <begin position="1082"/>
        <end position="1100"/>
    </location>
</feature>
<dbReference type="STRING" id="1291742.LOOC260_117890"/>
<keyword evidence="4" id="KW-0572">Peptidoglycan-anchor</keyword>
<feature type="region of interest" description="Disordered" evidence="5">
    <location>
        <begin position="84"/>
        <end position="177"/>
    </location>
</feature>
<keyword evidence="6" id="KW-1133">Transmembrane helix</keyword>
<feature type="domain" description="Gram-positive cocci surface proteins LPxTG" evidence="7">
    <location>
        <begin position="1142"/>
        <end position="1176"/>
    </location>
</feature>
<dbReference type="Pfam" id="PF00746">
    <property type="entry name" value="Gram_pos_anchor"/>
    <property type="match status" value="1"/>
</dbReference>
<keyword evidence="6" id="KW-0812">Transmembrane</keyword>
<dbReference type="Gene3D" id="3.10.430.110">
    <property type="match status" value="4"/>
</dbReference>
<feature type="compositionally biased region" description="Polar residues" evidence="5">
    <location>
        <begin position="84"/>
        <end position="135"/>
    </location>
</feature>
<evidence type="ECO:0000256" key="5">
    <source>
        <dbReference type="SAM" id="MobiDB-lite"/>
    </source>
</evidence>
<evidence type="ECO:0000256" key="4">
    <source>
        <dbReference type="ARBA" id="ARBA00023088"/>
    </source>
</evidence>
<keyword evidence="2" id="KW-0964">Secreted</keyword>
<dbReference type="Pfam" id="PF17883">
    <property type="entry name" value="MBG"/>
    <property type="match status" value="4"/>
</dbReference>
<feature type="domain" description="MBG" evidence="8">
    <location>
        <begin position="798"/>
        <end position="887"/>
    </location>
</feature>
<accession>A0A0A1GWA9</accession>
<keyword evidence="3" id="KW-0732">Signal</keyword>